<dbReference type="InterPro" id="IPR008930">
    <property type="entry name" value="Terpenoid_cyclase/PrenylTrfase"/>
</dbReference>
<gene>
    <name evidence="2" type="ORF">AKAME5_000574700</name>
</gene>
<feature type="domain" description="Alpha-macroglobulin-like TED" evidence="1">
    <location>
        <begin position="46"/>
        <end position="125"/>
    </location>
</feature>
<proteinExistence type="predicted"/>
<dbReference type="Proteomes" id="UP001279410">
    <property type="component" value="Unassembled WGS sequence"/>
</dbReference>
<reference evidence="2" key="1">
    <citation type="submission" date="2022-08" db="EMBL/GenBank/DDBJ databases">
        <title>Genome sequencing of akame (Lates japonicus).</title>
        <authorList>
            <person name="Hashiguchi Y."/>
            <person name="Takahashi H."/>
        </authorList>
    </citation>
    <scope>NUCLEOTIDE SEQUENCE</scope>
    <source>
        <strain evidence="2">Kochi</strain>
    </source>
</reference>
<dbReference type="SUPFAM" id="SSF48239">
    <property type="entry name" value="Terpenoid cyclases/Protein prenyltransferases"/>
    <property type="match status" value="1"/>
</dbReference>
<dbReference type="AlphaFoldDB" id="A0AAD3R0Q3"/>
<dbReference type="GO" id="GO:0005615">
    <property type="term" value="C:extracellular space"/>
    <property type="evidence" value="ECO:0007669"/>
    <property type="project" value="InterPro"/>
</dbReference>
<name>A0AAD3R0Q3_LATJO</name>
<protein>
    <submittedName>
        <fullName evidence="2">Alpha-2-macroglobulin-like protein</fullName>
    </submittedName>
</protein>
<keyword evidence="3" id="KW-1185">Reference proteome</keyword>
<dbReference type="EMBL" id="BRZM01000015">
    <property type="protein sequence ID" value="GLD52919.1"/>
    <property type="molecule type" value="Genomic_DNA"/>
</dbReference>
<dbReference type="PANTHER" id="PTHR11412:SF150">
    <property type="entry name" value="ALPHA-2-MACROGLOBULIN-RELATED"/>
    <property type="match status" value="1"/>
</dbReference>
<evidence type="ECO:0000259" key="1">
    <source>
        <dbReference type="Pfam" id="PF07678"/>
    </source>
</evidence>
<sequence length="135" mass="15133">MALLAPNIYILQYLKNTQQLTPAIMEKATNFLTSGYQRQLNYKHSDAKSFIHIDPNNIEQSKTWLESKQRENGCFQQLGKLFNNRMKGGVSDEVTLSAYITAAFLETNMSANDPVVKNSLSCLKESIATPATLTL</sequence>
<evidence type="ECO:0000313" key="2">
    <source>
        <dbReference type="EMBL" id="GLD52919.1"/>
    </source>
</evidence>
<dbReference type="Pfam" id="PF07678">
    <property type="entry name" value="TED_complement"/>
    <property type="match status" value="1"/>
</dbReference>
<dbReference type="PANTHER" id="PTHR11412">
    <property type="entry name" value="MACROGLOBULIN / COMPLEMENT"/>
    <property type="match status" value="1"/>
</dbReference>
<evidence type="ECO:0000313" key="3">
    <source>
        <dbReference type="Proteomes" id="UP001279410"/>
    </source>
</evidence>
<organism evidence="2 3">
    <name type="scientific">Lates japonicus</name>
    <name type="common">Japanese lates</name>
    <dbReference type="NCBI Taxonomy" id="270547"/>
    <lineage>
        <taxon>Eukaryota</taxon>
        <taxon>Metazoa</taxon>
        <taxon>Chordata</taxon>
        <taxon>Craniata</taxon>
        <taxon>Vertebrata</taxon>
        <taxon>Euteleostomi</taxon>
        <taxon>Actinopterygii</taxon>
        <taxon>Neopterygii</taxon>
        <taxon>Teleostei</taxon>
        <taxon>Neoteleostei</taxon>
        <taxon>Acanthomorphata</taxon>
        <taxon>Carangaria</taxon>
        <taxon>Carangaria incertae sedis</taxon>
        <taxon>Centropomidae</taxon>
        <taxon>Lates</taxon>
    </lineage>
</organism>
<dbReference type="InterPro" id="IPR050473">
    <property type="entry name" value="A2M/Complement_sys"/>
</dbReference>
<comment type="caution">
    <text evidence="2">The sequence shown here is derived from an EMBL/GenBank/DDBJ whole genome shotgun (WGS) entry which is preliminary data.</text>
</comment>
<dbReference type="Gene3D" id="1.50.10.20">
    <property type="match status" value="1"/>
</dbReference>
<accession>A0AAD3R0Q3</accession>
<dbReference type="InterPro" id="IPR011626">
    <property type="entry name" value="Alpha-macroglobulin_TED"/>
</dbReference>